<dbReference type="Pfam" id="PF00535">
    <property type="entry name" value="Glycos_transf_2"/>
    <property type="match status" value="1"/>
</dbReference>
<dbReference type="Proteomes" id="UP000245934">
    <property type="component" value="Unassembled WGS sequence"/>
</dbReference>
<keyword evidence="2" id="KW-0808">Transferase</keyword>
<dbReference type="SUPFAM" id="SSF53448">
    <property type="entry name" value="Nucleotide-diphospho-sugar transferases"/>
    <property type="match status" value="1"/>
</dbReference>
<dbReference type="RefSeq" id="WP_109939330.1">
    <property type="nucleotide sequence ID" value="NZ_CP176366.1"/>
</dbReference>
<dbReference type="AlphaFoldDB" id="A0A2V2NC92"/>
<dbReference type="Gene3D" id="3.90.550.10">
    <property type="entry name" value="Spore Coat Polysaccharide Biosynthesis Protein SpsA, Chain A"/>
    <property type="match status" value="1"/>
</dbReference>
<dbReference type="CDD" id="cd06433">
    <property type="entry name" value="GT_2_WfgS_like"/>
    <property type="match status" value="1"/>
</dbReference>
<dbReference type="GO" id="GO:0016740">
    <property type="term" value="F:transferase activity"/>
    <property type="evidence" value="ECO:0007669"/>
    <property type="project" value="UniProtKB-KW"/>
</dbReference>
<dbReference type="EMBL" id="QGMZ01000004">
    <property type="protein sequence ID" value="PWR76195.1"/>
    <property type="molecule type" value="Genomic_DNA"/>
</dbReference>
<comment type="caution">
    <text evidence="2">The sequence shown here is derived from an EMBL/GenBank/DDBJ whole genome shotgun (WGS) entry which is preliminary data.</text>
</comment>
<sequence>MHSLPLVSIITPSYNQGRFIRQTIESVLNQKYPNIEYIIIDGGSSDNTLEIIKEYESKIKWISEKDNGQSDAINKGFSMANGEIIAWLNSDDIYLEDAIQKAVDFFTVYPDYGLVYGEGYLIDENGNNHGRFPCTQEFDEWTLVHKSDYIMQPTTFFKKEAFFRVGKLDTNLHWCMDWDLWIKLSKCYPVGYINDYLACSREYDETKTSTGGIKRFKEIVKVMRKYGNYRYPPGYFLYGCATLLTITKNYLIVHQIARLITFFISHLVFSPIPFWKESESAKRFKDEY</sequence>
<keyword evidence="3" id="KW-1185">Reference proteome</keyword>
<accession>A0A2V2NC92</accession>
<proteinExistence type="predicted"/>
<name>A0A2V2NC92_9EURY</name>
<organism evidence="2 3">
    <name type="scientific">Methanospirillum stamsii</name>
    <dbReference type="NCBI Taxonomy" id="1277351"/>
    <lineage>
        <taxon>Archaea</taxon>
        <taxon>Methanobacteriati</taxon>
        <taxon>Methanobacteriota</taxon>
        <taxon>Stenosarchaea group</taxon>
        <taxon>Methanomicrobia</taxon>
        <taxon>Methanomicrobiales</taxon>
        <taxon>Methanospirillaceae</taxon>
        <taxon>Methanospirillum</taxon>
    </lineage>
</organism>
<evidence type="ECO:0000313" key="3">
    <source>
        <dbReference type="Proteomes" id="UP000245934"/>
    </source>
</evidence>
<protein>
    <submittedName>
        <fullName evidence="2">Glycosyltransferase</fullName>
    </submittedName>
</protein>
<reference evidence="2 3" key="1">
    <citation type="submission" date="2018-05" db="EMBL/GenBank/DDBJ databases">
        <title>Draft genome of Methanospirillum stamsii Pt1.</title>
        <authorList>
            <person name="Dueholm M.S."/>
            <person name="Nielsen P.H."/>
            <person name="Bakmann L.F."/>
            <person name="Otzen D.E."/>
        </authorList>
    </citation>
    <scope>NUCLEOTIDE SEQUENCE [LARGE SCALE GENOMIC DNA]</scope>
    <source>
        <strain evidence="2 3">Pt1</strain>
    </source>
</reference>
<dbReference type="GeneID" id="97609293"/>
<gene>
    <name evidence="2" type="ORF">DLD82_01520</name>
</gene>
<dbReference type="InterPro" id="IPR029044">
    <property type="entry name" value="Nucleotide-diphossugar_trans"/>
</dbReference>
<dbReference type="PANTHER" id="PTHR22916">
    <property type="entry name" value="GLYCOSYLTRANSFERASE"/>
    <property type="match status" value="1"/>
</dbReference>
<dbReference type="PANTHER" id="PTHR22916:SF65">
    <property type="entry name" value="SLR1065 PROTEIN"/>
    <property type="match status" value="1"/>
</dbReference>
<evidence type="ECO:0000259" key="1">
    <source>
        <dbReference type="Pfam" id="PF00535"/>
    </source>
</evidence>
<evidence type="ECO:0000313" key="2">
    <source>
        <dbReference type="EMBL" id="PWR76195.1"/>
    </source>
</evidence>
<dbReference type="InterPro" id="IPR001173">
    <property type="entry name" value="Glyco_trans_2-like"/>
</dbReference>
<feature type="domain" description="Glycosyltransferase 2-like" evidence="1">
    <location>
        <begin position="8"/>
        <end position="125"/>
    </location>
</feature>